<organism evidence="2 3">
    <name type="scientific">Salmonella phage Sw2</name>
    <dbReference type="NCBI Taxonomy" id="2316014"/>
    <lineage>
        <taxon>Viruses</taxon>
        <taxon>Duplodnaviria</taxon>
        <taxon>Heunggongvirae</taxon>
        <taxon>Uroviricota</taxon>
        <taxon>Caudoviricetes</taxon>
        <taxon>Demerecviridae</taxon>
        <taxon>Markadamsvirinae</taxon>
        <taxon>Epseptimavirus</taxon>
        <taxon>Epseptimavirus Sw2</taxon>
    </lineage>
</organism>
<evidence type="ECO:0000313" key="3">
    <source>
        <dbReference type="Proteomes" id="UP000262764"/>
    </source>
</evidence>
<keyword evidence="3" id="KW-1185">Reference proteome</keyword>
<evidence type="ECO:0000259" key="1">
    <source>
        <dbReference type="Pfam" id="PF24084"/>
    </source>
</evidence>
<dbReference type="EMBL" id="MH631454">
    <property type="protein sequence ID" value="AXY85080.1"/>
    <property type="molecule type" value="Genomic_DNA"/>
</dbReference>
<dbReference type="InterPro" id="IPR055793">
    <property type="entry name" value="DUF7369"/>
</dbReference>
<accession>A0A385INW4</accession>
<evidence type="ECO:0000313" key="2">
    <source>
        <dbReference type="EMBL" id="AXY85080.1"/>
    </source>
</evidence>
<reference evidence="2" key="1">
    <citation type="submission" date="2018-07" db="EMBL/GenBank/DDBJ databases">
        <title>Complete genome of Salmonella siphophage Sw2.</title>
        <authorList>
            <person name="Nguyen Q.X."/>
            <person name="Xie Y."/>
            <person name="Liu M."/>
            <person name="Gill J."/>
        </authorList>
    </citation>
    <scope>NUCLEOTIDE SEQUENCE [LARGE SCALE GENOMIC DNA]</scope>
</reference>
<proteinExistence type="predicted"/>
<dbReference type="Proteomes" id="UP000262764">
    <property type="component" value="Segment"/>
</dbReference>
<sequence length="90" mass="10029">MEKADLEAQEASNFIDTNMVGLDLAEPTNFYHVAVAQPDLNKIVLKVDMFGNVEHWDEEGFLNLCNESQDPTLKAMLAVYNLGIIKGSKD</sequence>
<name>A0A385INW4_9CAUD</name>
<feature type="domain" description="DUF7369" evidence="1">
    <location>
        <begin position="30"/>
        <end position="89"/>
    </location>
</feature>
<gene>
    <name evidence="2" type="ORF">CPT_Sw2_178</name>
</gene>
<dbReference type="Pfam" id="PF24084">
    <property type="entry name" value="DUF7369"/>
    <property type="match status" value="1"/>
</dbReference>
<protein>
    <recommendedName>
        <fullName evidence="1">DUF7369 domain-containing protein</fullName>
    </recommendedName>
</protein>